<evidence type="ECO:0000313" key="8">
    <source>
        <dbReference type="WBParaSite" id="BXY_0276700.1"/>
    </source>
</evidence>
<evidence type="ECO:0000256" key="2">
    <source>
        <dbReference type="ARBA" id="ARBA00023180"/>
    </source>
</evidence>
<name>A0A1I7RPX6_BURXY</name>
<evidence type="ECO:0000313" key="7">
    <source>
        <dbReference type="Proteomes" id="UP000659654"/>
    </source>
</evidence>
<evidence type="ECO:0000313" key="4">
    <source>
        <dbReference type="EMBL" id="CAD5215223.1"/>
    </source>
</evidence>
<keyword evidence="7" id="KW-1185">Reference proteome</keyword>
<proteinExistence type="predicted"/>
<dbReference type="GO" id="GO:0032222">
    <property type="term" value="P:regulation of synaptic transmission, cholinergic"/>
    <property type="evidence" value="ECO:0007669"/>
    <property type="project" value="InterPro"/>
</dbReference>
<keyword evidence="3" id="KW-1133">Transmembrane helix</keyword>
<feature type="transmembrane region" description="Helical" evidence="3">
    <location>
        <begin position="6"/>
        <end position="26"/>
    </location>
</feature>
<evidence type="ECO:0000313" key="6">
    <source>
        <dbReference type="Proteomes" id="UP000095284"/>
    </source>
</evidence>
<accession>A0A1I7RPX6</accession>
<dbReference type="EMBL" id="CAJFDI010000002">
    <property type="protein sequence ID" value="CAD5215223.1"/>
    <property type="molecule type" value="Genomic_DNA"/>
</dbReference>
<dbReference type="GO" id="GO:0030431">
    <property type="term" value="P:sleep"/>
    <property type="evidence" value="ECO:0007669"/>
    <property type="project" value="InterPro"/>
</dbReference>
<keyword evidence="3" id="KW-0472">Membrane</keyword>
<dbReference type="Proteomes" id="UP000582659">
    <property type="component" value="Unassembled WGS sequence"/>
</dbReference>
<dbReference type="Proteomes" id="UP000095284">
    <property type="component" value="Unplaced"/>
</dbReference>
<dbReference type="EMBL" id="CAJFCV020000002">
    <property type="protein sequence ID" value="CAG9096778.1"/>
    <property type="molecule type" value="Genomic_DNA"/>
</dbReference>
<evidence type="ECO:0000256" key="1">
    <source>
        <dbReference type="ARBA" id="ARBA00022729"/>
    </source>
</evidence>
<sequence length="202" mass="22886">MHPPNALVFHWLGVWIGFLLLPHIYAPKTTPSTRSKGEIACYSCFSVSSVDPLDEDIIIQHNENVTIIKDIMREAGMTVPALAPRCADRTTSGNLNFFGARVHLCQNSVDEPGACVKLKGSFNGESFVYRDCWEQMWEDPRPFHHRMSQRCFADEMVQNFIGTDKNTICFCEDDLCNASKRWTMSPSITILVIFATIGKYLM</sequence>
<keyword evidence="2" id="KW-0325">Glycoprotein</keyword>
<evidence type="ECO:0000256" key="3">
    <source>
        <dbReference type="SAM" id="Phobius"/>
    </source>
</evidence>
<dbReference type="Pfam" id="PF17064">
    <property type="entry name" value="QVR"/>
    <property type="match status" value="1"/>
</dbReference>
<dbReference type="WBParaSite" id="BXY_0276700.1">
    <property type="protein sequence ID" value="BXY_0276700.1"/>
    <property type="gene ID" value="BXY_0276700"/>
</dbReference>
<dbReference type="OrthoDB" id="5912692at2759"/>
<evidence type="ECO:0000313" key="5">
    <source>
        <dbReference type="EMBL" id="CAG9096778.1"/>
    </source>
</evidence>
<keyword evidence="1" id="KW-0732">Signal</keyword>
<keyword evidence="3" id="KW-0812">Transmembrane</keyword>
<reference evidence="8" key="1">
    <citation type="submission" date="2016-11" db="UniProtKB">
        <authorList>
            <consortium name="WormBaseParasite"/>
        </authorList>
    </citation>
    <scope>IDENTIFICATION</scope>
</reference>
<reference evidence="5" key="2">
    <citation type="submission" date="2020-08" db="EMBL/GenBank/DDBJ databases">
        <authorList>
            <person name="Kikuchi T."/>
        </authorList>
    </citation>
    <scope>NUCLEOTIDE SEQUENCE</scope>
    <source>
        <strain evidence="4">Ka4C1</strain>
    </source>
</reference>
<dbReference type="AlphaFoldDB" id="A0A1I7RPX6"/>
<gene>
    <name evidence="4" type="ORF">BXYJ_LOCUS3922</name>
</gene>
<organism evidence="6 8">
    <name type="scientific">Bursaphelenchus xylophilus</name>
    <name type="common">Pinewood nematode worm</name>
    <name type="synonym">Aphelenchoides xylophilus</name>
    <dbReference type="NCBI Taxonomy" id="6326"/>
    <lineage>
        <taxon>Eukaryota</taxon>
        <taxon>Metazoa</taxon>
        <taxon>Ecdysozoa</taxon>
        <taxon>Nematoda</taxon>
        <taxon>Chromadorea</taxon>
        <taxon>Rhabditida</taxon>
        <taxon>Tylenchina</taxon>
        <taxon>Tylenchomorpha</taxon>
        <taxon>Aphelenchoidea</taxon>
        <taxon>Aphelenchoididae</taxon>
        <taxon>Bursaphelenchus</taxon>
    </lineage>
</organism>
<protein>
    <submittedName>
        <fullName evidence="4">(pine wood nematode) hypothetical protein</fullName>
    </submittedName>
</protein>
<dbReference type="InterPro" id="IPR031424">
    <property type="entry name" value="QVR-like"/>
</dbReference>
<dbReference type="Proteomes" id="UP000659654">
    <property type="component" value="Unassembled WGS sequence"/>
</dbReference>